<evidence type="ECO:0000256" key="1">
    <source>
        <dbReference type="ARBA" id="ARBA00006360"/>
    </source>
</evidence>
<evidence type="ECO:0000313" key="15">
    <source>
        <dbReference type="Proteomes" id="UP000184076"/>
    </source>
</evidence>
<keyword evidence="4 11" id="KW-0235">DNA replication</keyword>
<evidence type="ECO:0000256" key="4">
    <source>
        <dbReference type="ARBA" id="ARBA00022705"/>
    </source>
</evidence>
<dbReference type="GO" id="GO:0046872">
    <property type="term" value="F:metal ion binding"/>
    <property type="evidence" value="ECO:0007669"/>
    <property type="project" value="UniProtKB-KW"/>
</dbReference>
<dbReference type="InterPro" id="IPR022754">
    <property type="entry name" value="DNA_pol_III_gamma-3"/>
</dbReference>
<feature type="compositionally biased region" description="Basic and acidic residues" evidence="12">
    <location>
        <begin position="416"/>
        <end position="430"/>
    </location>
</feature>
<dbReference type="Proteomes" id="UP000184076">
    <property type="component" value="Unassembled WGS sequence"/>
</dbReference>
<dbReference type="SUPFAM" id="SSF48019">
    <property type="entry name" value="post-AAA+ oligomerization domain-like"/>
    <property type="match status" value="1"/>
</dbReference>
<feature type="compositionally biased region" description="Acidic residues" evidence="12">
    <location>
        <begin position="441"/>
        <end position="452"/>
    </location>
</feature>
<feature type="domain" description="AAA+ ATPase" evidence="13">
    <location>
        <begin position="37"/>
        <end position="179"/>
    </location>
</feature>
<dbReference type="GO" id="GO:0005524">
    <property type="term" value="F:ATP binding"/>
    <property type="evidence" value="ECO:0007669"/>
    <property type="project" value="UniProtKB-KW"/>
</dbReference>
<dbReference type="CDD" id="cd18137">
    <property type="entry name" value="HLD_clamp_pol_III_gamma_tau"/>
    <property type="match status" value="1"/>
</dbReference>
<dbReference type="Pfam" id="PF22608">
    <property type="entry name" value="DNAX_ATPase_lid"/>
    <property type="match status" value="1"/>
</dbReference>
<evidence type="ECO:0000256" key="9">
    <source>
        <dbReference type="ARBA" id="ARBA00022932"/>
    </source>
</evidence>
<dbReference type="InterPro" id="IPR027417">
    <property type="entry name" value="P-loop_NTPase"/>
</dbReference>
<organism evidence="14 15">
    <name type="scientific">Desulfacinum infernum DSM 9756</name>
    <dbReference type="NCBI Taxonomy" id="1121391"/>
    <lineage>
        <taxon>Bacteria</taxon>
        <taxon>Pseudomonadati</taxon>
        <taxon>Thermodesulfobacteriota</taxon>
        <taxon>Syntrophobacteria</taxon>
        <taxon>Syntrophobacterales</taxon>
        <taxon>Syntrophobacteraceae</taxon>
        <taxon>Desulfacinum</taxon>
    </lineage>
</organism>
<dbReference type="EMBL" id="FQVB01000011">
    <property type="protein sequence ID" value="SHF11688.1"/>
    <property type="molecule type" value="Genomic_DNA"/>
</dbReference>
<dbReference type="Gene3D" id="1.20.272.10">
    <property type="match status" value="1"/>
</dbReference>
<dbReference type="InterPro" id="IPR050238">
    <property type="entry name" value="DNA_Rep/Repair_Clamp_Loader"/>
</dbReference>
<keyword evidence="7" id="KW-0862">Zinc</keyword>
<dbReference type="SUPFAM" id="SSF52540">
    <property type="entry name" value="P-loop containing nucleoside triphosphate hydrolases"/>
    <property type="match status" value="1"/>
</dbReference>
<evidence type="ECO:0000256" key="5">
    <source>
        <dbReference type="ARBA" id="ARBA00022723"/>
    </source>
</evidence>
<dbReference type="InterPro" id="IPR012763">
    <property type="entry name" value="DNA_pol_III_sug/sutau_N"/>
</dbReference>
<evidence type="ECO:0000256" key="2">
    <source>
        <dbReference type="ARBA" id="ARBA00022679"/>
    </source>
</evidence>
<proteinExistence type="inferred from homology"/>
<evidence type="ECO:0000256" key="7">
    <source>
        <dbReference type="ARBA" id="ARBA00022833"/>
    </source>
</evidence>
<evidence type="ECO:0000256" key="3">
    <source>
        <dbReference type="ARBA" id="ARBA00022695"/>
    </source>
</evidence>
<evidence type="ECO:0000256" key="11">
    <source>
        <dbReference type="RuleBase" id="RU364063"/>
    </source>
</evidence>
<dbReference type="STRING" id="1121391.SAMN02745206_01371"/>
<dbReference type="GO" id="GO:0003677">
    <property type="term" value="F:DNA binding"/>
    <property type="evidence" value="ECO:0007669"/>
    <property type="project" value="InterPro"/>
</dbReference>
<evidence type="ECO:0000259" key="13">
    <source>
        <dbReference type="SMART" id="SM00382"/>
    </source>
</evidence>
<dbReference type="NCBIfam" id="NF004046">
    <property type="entry name" value="PRK05563.1"/>
    <property type="match status" value="1"/>
</dbReference>
<dbReference type="EC" id="2.7.7.7" evidence="11"/>
<dbReference type="PRINTS" id="PR00300">
    <property type="entry name" value="CLPPROTEASEA"/>
</dbReference>
<dbReference type="InterPro" id="IPR045085">
    <property type="entry name" value="HLD_clamp_pol_III_gamma_tau"/>
</dbReference>
<dbReference type="NCBIfam" id="TIGR02397">
    <property type="entry name" value="dnaX_nterm"/>
    <property type="match status" value="1"/>
</dbReference>
<dbReference type="InterPro" id="IPR001270">
    <property type="entry name" value="ClpA/B"/>
</dbReference>
<keyword evidence="6 11" id="KW-0547">Nucleotide-binding</keyword>
<dbReference type="GO" id="GO:0009360">
    <property type="term" value="C:DNA polymerase III complex"/>
    <property type="evidence" value="ECO:0007669"/>
    <property type="project" value="InterPro"/>
</dbReference>
<keyword evidence="15" id="KW-1185">Reference proteome</keyword>
<dbReference type="AlphaFoldDB" id="A0A1M4Z160"/>
<dbReference type="Pfam" id="PF12169">
    <property type="entry name" value="DNA_pol3_gamma3"/>
    <property type="match status" value="1"/>
</dbReference>
<dbReference type="GO" id="GO:0003887">
    <property type="term" value="F:DNA-directed DNA polymerase activity"/>
    <property type="evidence" value="ECO:0007669"/>
    <property type="project" value="UniProtKB-KW"/>
</dbReference>
<dbReference type="InterPro" id="IPR008921">
    <property type="entry name" value="DNA_pol3_clamp-load_cplx_C"/>
</dbReference>
<comment type="function">
    <text evidence="11">DNA polymerase III is a complex, multichain enzyme responsible for most of the replicative synthesis in bacteria. This DNA polymerase also exhibits 3' to 5' exonuclease activity.</text>
</comment>
<reference evidence="15" key="1">
    <citation type="submission" date="2016-11" db="EMBL/GenBank/DDBJ databases">
        <authorList>
            <person name="Varghese N."/>
            <person name="Submissions S."/>
        </authorList>
    </citation>
    <scope>NUCLEOTIDE SEQUENCE [LARGE SCALE GENOMIC DNA]</scope>
    <source>
        <strain evidence="15">DSM 9756</strain>
    </source>
</reference>
<sequence length="607" mass="67538">MSYLVLARKWRPQTFDQVIGQPHVTRTLQNAIKTGRIAHAYLFTGARGVGKTSVARILAKALNCERGTSPVPCNECSNCREISQGNAVDVLEIDGASNRGIDSIRDLRDTVRYRPAKSPYKIYIIDEVHMLTTEAFNALLKTLEEPPAHVLFIFATTEPHKIPGTILSRCQRYDFRRIPTREILAHLSRIAAEEGAGFSESVLFAVAREADGSMRDAQSLMEQLLAFRGEELDDREVLDLLGVVDRETVREAARAVLDRDVRKCLDLVDRLHGRGIDLRRFCQRLCEYFRDLMVLSFGEARGGSWLDLPREERRGLEALVFRTSGEELFSYFQMLVAGEEEIRRSSLPRVALEMLLLRLATLPRLQSLDSVLERLETLVSGAAPTETAERRIRFRAEDRRDMAPRHAPEPVSPSHEPSKHPADLAGRKPEIPAAVPPPLPPEEDEPEGPQVEENDRGEDGALSSAAGMAELLGVSAVVDDWEGFCRWVAGRDQIMGAKLGQSAAVEDPAGVLAIHVLEVYEASVQNGDTERTLREHLSHYFRGKKAAFPIRFSVKKAAIRKPSEAGPRNASPTRLALNHPAVQQAIEVLGGELVEIRPLTSKKKKNG</sequence>
<comment type="subunit">
    <text evidence="11">DNA polymerase III contains a core (composed of alpha, epsilon and theta chains) that associates with a tau subunit. This core dimerizes to form the POLIII' complex. PolIII' associates with the gamma complex (composed of gamma, delta, delta', psi and chi chains) and with the beta chain to form the complete DNA polymerase III complex.</text>
</comment>
<dbReference type="CDD" id="cd00009">
    <property type="entry name" value="AAA"/>
    <property type="match status" value="1"/>
</dbReference>
<accession>A0A1M4Z160</accession>
<dbReference type="GO" id="GO:0006261">
    <property type="term" value="P:DNA-templated DNA replication"/>
    <property type="evidence" value="ECO:0007669"/>
    <property type="project" value="TreeGrafter"/>
</dbReference>
<dbReference type="RefSeq" id="WP_073038233.1">
    <property type="nucleotide sequence ID" value="NZ_FQVB01000011.1"/>
</dbReference>
<evidence type="ECO:0000256" key="10">
    <source>
        <dbReference type="ARBA" id="ARBA00049244"/>
    </source>
</evidence>
<dbReference type="PANTHER" id="PTHR11669">
    <property type="entry name" value="REPLICATION FACTOR C / DNA POLYMERASE III GAMMA-TAU SUBUNIT"/>
    <property type="match status" value="1"/>
</dbReference>
<feature type="region of interest" description="Disordered" evidence="12">
    <location>
        <begin position="386"/>
        <end position="460"/>
    </location>
</feature>
<name>A0A1M4Z160_9BACT</name>
<keyword evidence="3 11" id="KW-0548">Nucleotidyltransferase</keyword>
<gene>
    <name evidence="11" type="primary">dnaX</name>
    <name evidence="14" type="ORF">SAMN02745206_01371</name>
</gene>
<dbReference type="Gene3D" id="3.40.50.300">
    <property type="entry name" value="P-loop containing nucleotide triphosphate hydrolases"/>
    <property type="match status" value="1"/>
</dbReference>
<protein>
    <recommendedName>
        <fullName evidence="11">DNA polymerase III subunit gamma/tau</fullName>
        <ecNumber evidence="11">2.7.7.7</ecNumber>
    </recommendedName>
</protein>
<feature type="compositionally biased region" description="Basic and acidic residues" evidence="12">
    <location>
        <begin position="387"/>
        <end position="408"/>
    </location>
</feature>
<dbReference type="Pfam" id="PF13177">
    <property type="entry name" value="DNA_pol3_delta2"/>
    <property type="match status" value="1"/>
</dbReference>
<dbReference type="InterPro" id="IPR003593">
    <property type="entry name" value="AAA+_ATPase"/>
</dbReference>
<evidence type="ECO:0000313" key="14">
    <source>
        <dbReference type="EMBL" id="SHF11688.1"/>
    </source>
</evidence>
<comment type="similarity">
    <text evidence="1 11">Belongs to the DnaX/STICHEL family.</text>
</comment>
<dbReference type="OrthoDB" id="9810148at2"/>
<keyword evidence="2 11" id="KW-0808">Transferase</keyword>
<dbReference type="PANTHER" id="PTHR11669:SF0">
    <property type="entry name" value="PROTEIN STICHEL-LIKE 2"/>
    <property type="match status" value="1"/>
</dbReference>
<comment type="catalytic activity">
    <reaction evidence="10 11">
        <text>DNA(n) + a 2'-deoxyribonucleoside 5'-triphosphate = DNA(n+1) + diphosphate</text>
        <dbReference type="Rhea" id="RHEA:22508"/>
        <dbReference type="Rhea" id="RHEA-COMP:17339"/>
        <dbReference type="Rhea" id="RHEA-COMP:17340"/>
        <dbReference type="ChEBI" id="CHEBI:33019"/>
        <dbReference type="ChEBI" id="CHEBI:61560"/>
        <dbReference type="ChEBI" id="CHEBI:173112"/>
        <dbReference type="EC" id="2.7.7.7"/>
    </reaction>
</comment>
<evidence type="ECO:0000256" key="8">
    <source>
        <dbReference type="ARBA" id="ARBA00022840"/>
    </source>
</evidence>
<evidence type="ECO:0000256" key="6">
    <source>
        <dbReference type="ARBA" id="ARBA00022741"/>
    </source>
</evidence>
<keyword evidence="5" id="KW-0479">Metal-binding</keyword>
<keyword evidence="9 11" id="KW-0239">DNA-directed DNA polymerase</keyword>
<dbReference type="Gene3D" id="1.10.8.60">
    <property type="match status" value="1"/>
</dbReference>
<keyword evidence="8 11" id="KW-0067">ATP-binding</keyword>
<dbReference type="SMART" id="SM00382">
    <property type="entry name" value="AAA"/>
    <property type="match status" value="1"/>
</dbReference>
<dbReference type="FunFam" id="3.40.50.300:FF:000014">
    <property type="entry name" value="DNA polymerase III subunit gamma/tau"/>
    <property type="match status" value="1"/>
</dbReference>
<evidence type="ECO:0000256" key="12">
    <source>
        <dbReference type="SAM" id="MobiDB-lite"/>
    </source>
</evidence>